<keyword evidence="1" id="KW-0812">Transmembrane</keyword>
<keyword evidence="1" id="KW-1133">Transmembrane helix</keyword>
<protein>
    <submittedName>
        <fullName evidence="2">Uncharacterized protein</fullName>
    </submittedName>
</protein>
<keyword evidence="3" id="KW-1185">Reference proteome</keyword>
<gene>
    <name evidence="2" type="ORF">DOTSEDRAFT_38017</name>
</gene>
<evidence type="ECO:0000313" key="2">
    <source>
        <dbReference type="EMBL" id="EME39997.1"/>
    </source>
</evidence>
<dbReference type="Proteomes" id="UP000016933">
    <property type="component" value="Unassembled WGS sequence"/>
</dbReference>
<evidence type="ECO:0000313" key="3">
    <source>
        <dbReference type="Proteomes" id="UP000016933"/>
    </source>
</evidence>
<evidence type="ECO:0000256" key="1">
    <source>
        <dbReference type="SAM" id="Phobius"/>
    </source>
</evidence>
<dbReference type="AlphaFoldDB" id="N1PCI6"/>
<sequence>MPPPASATTYMFVTNNNNKIHYISDVQDATDKKVEIIHAQPREMNLLEKTTGAKRIDTRIGKRTIYISAFNFSGGLMVTVMLQPDGSAYLHDEKLARAVSQKMQYFSIVQCCVLCIFRFLQLLKCPGS</sequence>
<reference evidence="2 3" key="2">
    <citation type="journal article" date="2012" name="PLoS Pathog.">
        <title>Diverse lifestyles and strategies of plant pathogenesis encoded in the genomes of eighteen Dothideomycetes fungi.</title>
        <authorList>
            <person name="Ohm R.A."/>
            <person name="Feau N."/>
            <person name="Henrissat B."/>
            <person name="Schoch C.L."/>
            <person name="Horwitz B.A."/>
            <person name="Barry K.W."/>
            <person name="Condon B.J."/>
            <person name="Copeland A.C."/>
            <person name="Dhillon B."/>
            <person name="Glaser F."/>
            <person name="Hesse C.N."/>
            <person name="Kosti I."/>
            <person name="LaButti K."/>
            <person name="Lindquist E.A."/>
            <person name="Lucas S."/>
            <person name="Salamov A.A."/>
            <person name="Bradshaw R.E."/>
            <person name="Ciuffetti L."/>
            <person name="Hamelin R.C."/>
            <person name="Kema G.H.J."/>
            <person name="Lawrence C."/>
            <person name="Scott J.A."/>
            <person name="Spatafora J.W."/>
            <person name="Turgeon B.G."/>
            <person name="de Wit P.J.G.M."/>
            <person name="Zhong S."/>
            <person name="Goodwin S.B."/>
            <person name="Grigoriev I.V."/>
        </authorList>
    </citation>
    <scope>NUCLEOTIDE SEQUENCE [LARGE SCALE GENOMIC DNA]</scope>
    <source>
        <strain evidence="3">NZE10 / CBS 128990</strain>
    </source>
</reference>
<organism evidence="2 3">
    <name type="scientific">Dothistroma septosporum (strain NZE10 / CBS 128990)</name>
    <name type="common">Red band needle blight fungus</name>
    <name type="synonym">Mycosphaerella pini</name>
    <dbReference type="NCBI Taxonomy" id="675120"/>
    <lineage>
        <taxon>Eukaryota</taxon>
        <taxon>Fungi</taxon>
        <taxon>Dikarya</taxon>
        <taxon>Ascomycota</taxon>
        <taxon>Pezizomycotina</taxon>
        <taxon>Dothideomycetes</taxon>
        <taxon>Dothideomycetidae</taxon>
        <taxon>Mycosphaerellales</taxon>
        <taxon>Mycosphaerellaceae</taxon>
        <taxon>Dothistroma</taxon>
    </lineage>
</organism>
<feature type="transmembrane region" description="Helical" evidence="1">
    <location>
        <begin position="64"/>
        <end position="83"/>
    </location>
</feature>
<accession>N1PCI6</accession>
<dbReference type="EMBL" id="KB446544">
    <property type="protein sequence ID" value="EME39997.1"/>
    <property type="molecule type" value="Genomic_DNA"/>
</dbReference>
<proteinExistence type="predicted"/>
<keyword evidence="1" id="KW-0472">Membrane</keyword>
<reference evidence="3" key="1">
    <citation type="journal article" date="2012" name="PLoS Genet.">
        <title>The genomes of the fungal plant pathogens Cladosporium fulvum and Dothistroma septosporum reveal adaptation to different hosts and lifestyles but also signatures of common ancestry.</title>
        <authorList>
            <person name="de Wit P.J.G.M."/>
            <person name="van der Burgt A."/>
            <person name="Oekmen B."/>
            <person name="Stergiopoulos I."/>
            <person name="Abd-Elsalam K.A."/>
            <person name="Aerts A.L."/>
            <person name="Bahkali A.H."/>
            <person name="Beenen H.G."/>
            <person name="Chettri P."/>
            <person name="Cox M.P."/>
            <person name="Datema E."/>
            <person name="de Vries R.P."/>
            <person name="Dhillon B."/>
            <person name="Ganley A.R."/>
            <person name="Griffiths S.A."/>
            <person name="Guo Y."/>
            <person name="Hamelin R.C."/>
            <person name="Henrissat B."/>
            <person name="Kabir M.S."/>
            <person name="Jashni M.K."/>
            <person name="Kema G."/>
            <person name="Klaubauf S."/>
            <person name="Lapidus A."/>
            <person name="Levasseur A."/>
            <person name="Lindquist E."/>
            <person name="Mehrabi R."/>
            <person name="Ohm R.A."/>
            <person name="Owen T.J."/>
            <person name="Salamov A."/>
            <person name="Schwelm A."/>
            <person name="Schijlen E."/>
            <person name="Sun H."/>
            <person name="van den Burg H.A."/>
            <person name="van Ham R.C.H.J."/>
            <person name="Zhang S."/>
            <person name="Goodwin S.B."/>
            <person name="Grigoriev I.V."/>
            <person name="Collemare J."/>
            <person name="Bradshaw R.E."/>
        </authorList>
    </citation>
    <scope>NUCLEOTIDE SEQUENCE [LARGE SCALE GENOMIC DNA]</scope>
    <source>
        <strain evidence="3">NZE10 / CBS 128990</strain>
    </source>
</reference>
<name>N1PCI6_DOTSN</name>
<feature type="transmembrane region" description="Helical" evidence="1">
    <location>
        <begin position="103"/>
        <end position="120"/>
    </location>
</feature>
<dbReference type="HOGENOM" id="CLU_1959524_0_0_1"/>